<dbReference type="SMART" id="SM00470">
    <property type="entry name" value="ParB"/>
    <property type="match status" value="1"/>
</dbReference>
<evidence type="ECO:0000313" key="4">
    <source>
        <dbReference type="EMBL" id="AFZ22359.1"/>
    </source>
</evidence>
<dbReference type="OrthoDB" id="9802051at2"/>
<evidence type="ECO:0000313" key="5">
    <source>
        <dbReference type="Proteomes" id="UP000010471"/>
    </source>
</evidence>
<gene>
    <name evidence="4" type="ORF">Mic7113_6800</name>
</gene>
<proteinExistence type="inferred from homology"/>
<evidence type="ECO:0000256" key="1">
    <source>
        <dbReference type="ARBA" id="ARBA00006295"/>
    </source>
</evidence>
<dbReference type="NCBIfam" id="TIGR00180">
    <property type="entry name" value="parB_part"/>
    <property type="match status" value="1"/>
</dbReference>
<dbReference type="RefSeq" id="WP_015211603.1">
    <property type="nucleotide sequence ID" value="NC_019762.1"/>
</dbReference>
<protein>
    <submittedName>
        <fullName evidence="4">Putative transcriptional regulator</fullName>
    </submittedName>
</protein>
<dbReference type="Pfam" id="PF17762">
    <property type="entry name" value="HTH_ParB"/>
    <property type="match status" value="1"/>
</dbReference>
<dbReference type="PATRIC" id="fig|1173027.3.peg.7514"/>
<geneLocation type="plasmid" evidence="4 5">
    <name>pMIC7113.07</name>
</geneLocation>
<dbReference type="InterPro" id="IPR041468">
    <property type="entry name" value="HTH_ParB/Spo0J"/>
</dbReference>
<dbReference type="PANTHER" id="PTHR33375">
    <property type="entry name" value="CHROMOSOME-PARTITIONING PROTEIN PARB-RELATED"/>
    <property type="match status" value="1"/>
</dbReference>
<evidence type="ECO:0000256" key="2">
    <source>
        <dbReference type="ARBA" id="ARBA00023125"/>
    </source>
</evidence>
<dbReference type="Gene3D" id="3.90.1530.30">
    <property type="match status" value="1"/>
</dbReference>
<dbReference type="KEGG" id="mic:Mic7113_6800"/>
<dbReference type="HOGENOM" id="CLU_023853_4_1_3"/>
<dbReference type="GO" id="GO:0005694">
    <property type="term" value="C:chromosome"/>
    <property type="evidence" value="ECO:0007669"/>
    <property type="project" value="TreeGrafter"/>
</dbReference>
<reference evidence="4 5" key="1">
    <citation type="submission" date="2012-06" db="EMBL/GenBank/DDBJ databases">
        <title>Finished plasmid 7 of genome of Microcoleus sp. PCC 7113.</title>
        <authorList>
            <consortium name="US DOE Joint Genome Institute"/>
            <person name="Gugger M."/>
            <person name="Coursin T."/>
            <person name="Rippka R."/>
            <person name="Tandeau De Marsac N."/>
            <person name="Huntemann M."/>
            <person name="Wei C.-L."/>
            <person name="Han J."/>
            <person name="Detter J.C."/>
            <person name="Han C."/>
            <person name="Tapia R."/>
            <person name="Chen A."/>
            <person name="Kyrpides N."/>
            <person name="Mavromatis K."/>
            <person name="Markowitz V."/>
            <person name="Szeto E."/>
            <person name="Ivanova N."/>
            <person name="Pagani I."/>
            <person name="Pati A."/>
            <person name="Goodwin L."/>
            <person name="Nordberg H.P."/>
            <person name="Cantor M.N."/>
            <person name="Hua S.X."/>
            <person name="Woyke T."/>
            <person name="Kerfeld C.A."/>
        </authorList>
    </citation>
    <scope>NUCLEOTIDE SEQUENCE [LARGE SCALE GENOMIC DNA]</scope>
    <source>
        <strain evidence="4 5">PCC 7113</strain>
        <plasmid evidence="4 5">pMIC7113.07</plasmid>
    </source>
</reference>
<dbReference type="GO" id="GO:0003677">
    <property type="term" value="F:DNA binding"/>
    <property type="evidence" value="ECO:0007669"/>
    <property type="project" value="UniProtKB-KW"/>
</dbReference>
<dbReference type="EMBL" id="CP003637">
    <property type="protein sequence ID" value="AFZ22359.1"/>
    <property type="molecule type" value="Genomic_DNA"/>
</dbReference>
<dbReference type="CDD" id="cd16393">
    <property type="entry name" value="SPO0J_N"/>
    <property type="match status" value="1"/>
</dbReference>
<sequence>MSRRKRSPQPYQIKGVDALFGEQSSTEEAAQRIPLSQIRLPQAQPRRYFEPQAMQSLVESVKQHGILSPLLVRPKGQDLYELVAGERRYRAAVSAGLDEVSVVIRELTDEDALQLALLENLQREDLNPLEETEGILQLLALKLNQTPESAIALLNAAAHPERNSVDNVIHSPEWQTVIDVFTSVGKFTPESFRTNRLPLLNLPDDIKEALRSGRLSYTKARAIARVKGQLERQELLDAAISEDLSLNEIKDRIKSLQPTNVTLDEGQPASLKSRVDKAYAKIKKSKIWDDPKKKRQLEKLLAQLEALCVKV</sequence>
<dbReference type="SUPFAM" id="SSF109709">
    <property type="entry name" value="KorB DNA-binding domain-like"/>
    <property type="match status" value="1"/>
</dbReference>
<dbReference type="Pfam" id="PF02195">
    <property type="entry name" value="ParB_N"/>
    <property type="match status" value="1"/>
</dbReference>
<accession>K9WRE8</accession>
<organism evidence="4 5">
    <name type="scientific">Allocoleopsis franciscana PCC 7113</name>
    <dbReference type="NCBI Taxonomy" id="1173027"/>
    <lineage>
        <taxon>Bacteria</taxon>
        <taxon>Bacillati</taxon>
        <taxon>Cyanobacteriota</taxon>
        <taxon>Cyanophyceae</taxon>
        <taxon>Coleofasciculales</taxon>
        <taxon>Coleofasciculaceae</taxon>
        <taxon>Allocoleopsis</taxon>
        <taxon>Allocoleopsis franciscana</taxon>
    </lineage>
</organism>
<dbReference type="InterPro" id="IPR004437">
    <property type="entry name" value="ParB/RepB/Spo0J"/>
</dbReference>
<name>K9WRE8_9CYAN</name>
<dbReference type="Proteomes" id="UP000010471">
    <property type="component" value="Plasmid pMIC7113.07"/>
</dbReference>
<dbReference type="FunFam" id="3.90.1530.30:FF:000001">
    <property type="entry name" value="Chromosome partitioning protein ParB"/>
    <property type="match status" value="1"/>
</dbReference>
<comment type="similarity">
    <text evidence="1">Belongs to the ParB family.</text>
</comment>
<keyword evidence="2" id="KW-0238">DNA-binding</keyword>
<dbReference type="Gene3D" id="1.10.10.2830">
    <property type="match status" value="1"/>
</dbReference>
<dbReference type="AlphaFoldDB" id="K9WRE8"/>
<dbReference type="SUPFAM" id="SSF110849">
    <property type="entry name" value="ParB/Sulfiredoxin"/>
    <property type="match status" value="1"/>
</dbReference>
<dbReference type="GO" id="GO:0007059">
    <property type="term" value="P:chromosome segregation"/>
    <property type="evidence" value="ECO:0007669"/>
    <property type="project" value="TreeGrafter"/>
</dbReference>
<dbReference type="InterPro" id="IPR050336">
    <property type="entry name" value="Chromosome_partition/occlusion"/>
</dbReference>
<keyword evidence="4" id="KW-0614">Plasmid</keyword>
<keyword evidence="5" id="KW-1185">Reference proteome</keyword>
<dbReference type="InterPro" id="IPR003115">
    <property type="entry name" value="ParB_N"/>
</dbReference>
<feature type="domain" description="ParB-like N-terminal" evidence="3">
    <location>
        <begin position="31"/>
        <end position="121"/>
    </location>
</feature>
<evidence type="ECO:0000259" key="3">
    <source>
        <dbReference type="SMART" id="SM00470"/>
    </source>
</evidence>
<dbReference type="PANTHER" id="PTHR33375:SF7">
    <property type="entry name" value="CHROMOSOME 2-PARTITIONING PROTEIN PARB-RELATED"/>
    <property type="match status" value="1"/>
</dbReference>
<dbReference type="InterPro" id="IPR036086">
    <property type="entry name" value="ParB/Sulfiredoxin_sf"/>
</dbReference>